<gene>
    <name evidence="3" type="ORF">SAMN04488107_2809</name>
</gene>
<feature type="transmembrane region" description="Helical" evidence="2">
    <location>
        <begin position="215"/>
        <end position="235"/>
    </location>
</feature>
<keyword evidence="2" id="KW-0812">Transmembrane</keyword>
<evidence type="ECO:0000313" key="4">
    <source>
        <dbReference type="Proteomes" id="UP000198386"/>
    </source>
</evidence>
<evidence type="ECO:0000256" key="1">
    <source>
        <dbReference type="SAM" id="MobiDB-lite"/>
    </source>
</evidence>
<organism evidence="3 4">
    <name type="scientific">Geodermatophilus saharensis</name>
    <dbReference type="NCBI Taxonomy" id="1137994"/>
    <lineage>
        <taxon>Bacteria</taxon>
        <taxon>Bacillati</taxon>
        <taxon>Actinomycetota</taxon>
        <taxon>Actinomycetes</taxon>
        <taxon>Geodermatophilales</taxon>
        <taxon>Geodermatophilaceae</taxon>
        <taxon>Geodermatophilus</taxon>
    </lineage>
</organism>
<feature type="transmembrane region" description="Helical" evidence="2">
    <location>
        <begin position="130"/>
        <end position="153"/>
    </location>
</feature>
<feature type="transmembrane region" description="Helical" evidence="2">
    <location>
        <begin position="276"/>
        <end position="295"/>
    </location>
</feature>
<dbReference type="EMBL" id="FZOH01000005">
    <property type="protein sequence ID" value="SNS51064.1"/>
    <property type="molecule type" value="Genomic_DNA"/>
</dbReference>
<name>A0A239F4N4_9ACTN</name>
<reference evidence="4" key="1">
    <citation type="submission" date="2017-06" db="EMBL/GenBank/DDBJ databases">
        <authorList>
            <person name="Varghese N."/>
            <person name="Submissions S."/>
        </authorList>
    </citation>
    <scope>NUCLEOTIDE SEQUENCE [LARGE SCALE GENOMIC DNA]</scope>
    <source>
        <strain evidence="4">DSM 45423</strain>
    </source>
</reference>
<dbReference type="RefSeq" id="WP_089404541.1">
    <property type="nucleotide sequence ID" value="NZ_FZOH01000005.1"/>
</dbReference>
<feature type="transmembrane region" description="Helical" evidence="2">
    <location>
        <begin position="98"/>
        <end position="118"/>
    </location>
</feature>
<proteinExistence type="predicted"/>
<evidence type="ECO:0000313" key="3">
    <source>
        <dbReference type="EMBL" id="SNS51064.1"/>
    </source>
</evidence>
<feature type="transmembrane region" description="Helical" evidence="2">
    <location>
        <begin position="70"/>
        <end position="86"/>
    </location>
</feature>
<evidence type="ECO:0000256" key="2">
    <source>
        <dbReference type="SAM" id="Phobius"/>
    </source>
</evidence>
<keyword evidence="2" id="KW-1133">Transmembrane helix</keyword>
<feature type="transmembrane region" description="Helical" evidence="2">
    <location>
        <begin position="34"/>
        <end position="50"/>
    </location>
</feature>
<accession>A0A239F4N4</accession>
<keyword evidence="2" id="KW-0472">Membrane</keyword>
<sequence>MTGTVAPIDAGRGRGTRPTARPDEDSLRAGARRLLTAFALLTALATHQLLVQGGQTDRHWAWTIQARPTAAFLGAAYAAGFVLSVLSLRQRSWERVRVAVGTVTAFTVLTLAATYWHAHRLHLTAADPGARAAAWVWVAVYLTVPVCGVVVLVRQRGSRVPGAARRTMPVWLRWVLAAQGVALGSVGAVLFGLGLTLHHGTHPMAAFWPWPLTPLSAQVVGAWLIALGVGAGLVIRERDLGRLRVPAIAYAAFGAFQWAVVLRYQDEMRGGPVLWAYGALLTVVVATGAHGWWAVRRRPA</sequence>
<protein>
    <submittedName>
        <fullName evidence="3">Uncharacterized protein</fullName>
    </submittedName>
</protein>
<feature type="region of interest" description="Disordered" evidence="1">
    <location>
        <begin position="1"/>
        <end position="26"/>
    </location>
</feature>
<feature type="transmembrane region" description="Helical" evidence="2">
    <location>
        <begin position="247"/>
        <end position="264"/>
    </location>
</feature>
<feature type="transmembrane region" description="Helical" evidence="2">
    <location>
        <begin position="174"/>
        <end position="195"/>
    </location>
</feature>
<dbReference type="OrthoDB" id="5186890at2"/>
<dbReference type="AlphaFoldDB" id="A0A239F4N4"/>
<dbReference type="Proteomes" id="UP000198386">
    <property type="component" value="Unassembled WGS sequence"/>
</dbReference>
<keyword evidence="4" id="KW-1185">Reference proteome</keyword>